<accession>A0A1Y6LH64</accession>
<feature type="region of interest" description="Disordered" evidence="1">
    <location>
        <begin position="201"/>
        <end position="297"/>
    </location>
</feature>
<feature type="compositionally biased region" description="Basic and acidic residues" evidence="1">
    <location>
        <begin position="260"/>
        <end position="273"/>
    </location>
</feature>
<name>A0A1Y6LH64_ZYMTR</name>
<dbReference type="AlphaFoldDB" id="A0A1Y6LH64"/>
<feature type="region of interest" description="Disordered" evidence="1">
    <location>
        <begin position="132"/>
        <end position="182"/>
    </location>
</feature>
<reference evidence="2 3" key="1">
    <citation type="submission" date="2016-10" db="EMBL/GenBank/DDBJ databases">
        <authorList>
            <person name="Varghese N."/>
        </authorList>
    </citation>
    <scope>NUCLEOTIDE SEQUENCE [LARGE SCALE GENOMIC DNA]</scope>
</reference>
<organism evidence="2 3">
    <name type="scientific">Zymoseptoria tritici ST99CH_1A5</name>
    <dbReference type="NCBI Taxonomy" id="1276529"/>
    <lineage>
        <taxon>Eukaryota</taxon>
        <taxon>Fungi</taxon>
        <taxon>Dikarya</taxon>
        <taxon>Ascomycota</taxon>
        <taxon>Pezizomycotina</taxon>
        <taxon>Dothideomycetes</taxon>
        <taxon>Dothideomycetidae</taxon>
        <taxon>Mycosphaerellales</taxon>
        <taxon>Mycosphaerellaceae</taxon>
        <taxon>Zymoseptoria</taxon>
    </lineage>
</organism>
<evidence type="ECO:0000256" key="1">
    <source>
        <dbReference type="SAM" id="MobiDB-lite"/>
    </source>
</evidence>
<evidence type="ECO:0000313" key="2">
    <source>
        <dbReference type="EMBL" id="SMY23807.1"/>
    </source>
</evidence>
<dbReference type="EMBL" id="LT882679">
    <property type="protein sequence ID" value="SMY23807.1"/>
    <property type="molecule type" value="Genomic_DNA"/>
</dbReference>
<feature type="compositionally biased region" description="Basic and acidic residues" evidence="1">
    <location>
        <begin position="201"/>
        <end position="252"/>
    </location>
</feature>
<proteinExistence type="predicted"/>
<sequence length="297" mass="33816">MSLSFTPGQAAILRLNFEIFAPLFEYSLSANDDDDDDNNHADRHTTMNSTPRSFAERFAEYFLRSPPPSRVPSPTIVEFPKAHPGNTGSAATTSAARPRATSLITEALISQPPPPPTVPMAPSPRPAEMITHQSGLPLAKYLRRIAPSDRDKRLRREAKEREEEEKEEKAEAARKKKLEKKRLKAIRKMQLELDRQYAEQRLRDLEEHEPHSEESDQEMDFTRSGEPKPRKTDIQEAHHEDDAEGARIKRSDSACFTPPQHEDHRPALTERPDNQASKAKSWIPSIFRKQGATRETK</sequence>
<evidence type="ECO:0000313" key="3">
    <source>
        <dbReference type="Proteomes" id="UP000215453"/>
    </source>
</evidence>
<protein>
    <submittedName>
        <fullName evidence="2">Uncharacterized protein</fullName>
    </submittedName>
</protein>
<gene>
    <name evidence="2" type="ORF">ZT1A5_G5247</name>
</gene>
<feature type="compositionally biased region" description="Basic and acidic residues" evidence="1">
    <location>
        <begin position="146"/>
        <end position="173"/>
    </location>
</feature>
<dbReference type="Proteomes" id="UP000215453">
    <property type="component" value="Chromosome 4"/>
</dbReference>